<dbReference type="Proteomes" id="UP001489719">
    <property type="component" value="Unassembled WGS sequence"/>
</dbReference>
<comment type="caution">
    <text evidence="1">The sequence shown here is derived from an EMBL/GenBank/DDBJ whole genome shotgun (WGS) entry which is preliminary data.</text>
</comment>
<dbReference type="EMBL" id="MU970081">
    <property type="protein sequence ID" value="KAK9322236.1"/>
    <property type="molecule type" value="Genomic_DNA"/>
</dbReference>
<evidence type="ECO:0000313" key="1">
    <source>
        <dbReference type="EMBL" id="KAK9322236.1"/>
    </source>
</evidence>
<keyword evidence="2" id="KW-1185">Reference proteome</keyword>
<reference evidence="2" key="1">
    <citation type="journal article" date="2024" name="Front. Bioeng. Biotechnol.">
        <title>Genome-scale model development and genomic sequencing of the oleaginous clade Lipomyces.</title>
        <authorList>
            <person name="Czajka J.J."/>
            <person name="Han Y."/>
            <person name="Kim J."/>
            <person name="Mondo S.J."/>
            <person name="Hofstad B.A."/>
            <person name="Robles A."/>
            <person name="Haridas S."/>
            <person name="Riley R."/>
            <person name="LaButti K."/>
            <person name="Pangilinan J."/>
            <person name="Andreopoulos W."/>
            <person name="Lipzen A."/>
            <person name="Yan J."/>
            <person name="Wang M."/>
            <person name="Ng V."/>
            <person name="Grigoriev I.V."/>
            <person name="Spatafora J.W."/>
            <person name="Magnuson J.K."/>
            <person name="Baker S.E."/>
            <person name="Pomraning K.R."/>
        </authorList>
    </citation>
    <scope>NUCLEOTIDE SEQUENCE [LARGE SCALE GENOMIC DNA]</scope>
    <source>
        <strain evidence="2">CBS 10300</strain>
    </source>
</reference>
<sequence>MSDKNRDQIYKATYSGVPVYEFICRNVAVMRRRSDAWMNATQILKVANFDKPQRTRILEREVQKGIHEKIQGGYGKYQGTWVPLERGREIAAQYRVEELLLPVFEFRPTSTSPPPAPKHITASSVRGRLRGAGIPRHAVSSVAVTSAHRKRTSTAAAGRATAAGRTRGRVRHRFVRGAVYGRGVRDDDEDDEDENEEDDGEEDVEVENDEDMAEGEEDEDEDAQMDHIGPEARGFVAGRHYTHRHQQILTDDESISANSDSLSSHSSSPSDGGSDETETNSGDDLRVNGSGASRRKRKLQEVLGHSSTQTGISAAQIEYSNRLLDYFLVPDDEMIPDFLVHPPADFDVNAGIDDEGHTAFHWACAIGHVKMIEALLRAGADITIVNNLGQTPLIRAIMFTNNYERRTFPKVVDLLQSTIFHFDRFGQTVLHHIAAITTSKSKHSAARYYIEIVLGKLTETQTPDTLMRFLNQQDSNGDTALHIAARNGSRKCVKVFLGYAASTKVPNKEGQIAQSYIYAANNAINALKSSSSPVQSFDQHGPNGHMRGASYGSTRRQNGVVSAPIIVGQKHIVPHPHVSEAAIQATQKVIPAMADHLEALANAYDAELKDKEADLAQATQLLEHMRKDIRVCEGTVRELQAESGDSDGAKIAEQTSAAEERVAARAMELRKVVERTQKRDLLKLVREEEVKLLSSDDGGEGDKRHGSKFNHVAAGDSSNNRLGQDLAKELYLLQVERRKMVDDIVELWAAAGVGEKMNDYRRLISLSCNVKVEEIDNLLDGISQALNNDGGE</sequence>
<gene>
    <name evidence="1" type="ORF">V1517DRAFT_324136</name>
</gene>
<organism evidence="1 2">
    <name type="scientific">Lipomyces orientalis</name>
    <dbReference type="NCBI Taxonomy" id="1233043"/>
    <lineage>
        <taxon>Eukaryota</taxon>
        <taxon>Fungi</taxon>
        <taxon>Dikarya</taxon>
        <taxon>Ascomycota</taxon>
        <taxon>Saccharomycotina</taxon>
        <taxon>Lipomycetes</taxon>
        <taxon>Lipomycetales</taxon>
        <taxon>Lipomycetaceae</taxon>
        <taxon>Lipomyces</taxon>
    </lineage>
</organism>
<proteinExistence type="predicted"/>
<protein>
    <submittedName>
        <fullName evidence="1">Uncharacterized protein</fullName>
    </submittedName>
</protein>
<accession>A0ACC3TN98</accession>
<name>A0ACC3TN98_9ASCO</name>
<evidence type="ECO:0000313" key="2">
    <source>
        <dbReference type="Proteomes" id="UP001489719"/>
    </source>
</evidence>